<dbReference type="InterPro" id="IPR055312">
    <property type="entry name" value="FBL15-like"/>
</dbReference>
<dbReference type="PANTHER" id="PTHR34709">
    <property type="entry name" value="OS10G0396666 PROTEIN"/>
    <property type="match status" value="1"/>
</dbReference>
<evidence type="ECO:0000313" key="1">
    <source>
        <dbReference type="EnsemblPlants" id="TuG1812G0200002954.01.T02"/>
    </source>
</evidence>
<dbReference type="AlphaFoldDB" id="A0A8R7THK1"/>
<proteinExistence type="predicted"/>
<dbReference type="InterPro" id="IPR036047">
    <property type="entry name" value="F-box-like_dom_sf"/>
</dbReference>
<dbReference type="EnsemblPlants" id="TuG1812G0200002954.01.T02">
    <property type="protein sequence ID" value="TuG1812G0200002954.01.T02"/>
    <property type="gene ID" value="TuG1812G0200002954.01"/>
</dbReference>
<dbReference type="Gramene" id="TuG1812G0200002954.01.T02">
    <property type="protein sequence ID" value="TuG1812G0200002954.01.T02"/>
    <property type="gene ID" value="TuG1812G0200002954.01"/>
</dbReference>
<gene>
    <name evidence="1" type="primary">LOC125537484</name>
</gene>
<dbReference type="Proteomes" id="UP000015106">
    <property type="component" value="Chromosome 2"/>
</dbReference>
<evidence type="ECO:0000313" key="2">
    <source>
        <dbReference type="Proteomes" id="UP000015106"/>
    </source>
</evidence>
<accession>A0A8R7THK1</accession>
<protein>
    <recommendedName>
        <fullName evidence="3">FBD domain-containing protein</fullName>
    </recommendedName>
</protein>
<reference evidence="1" key="3">
    <citation type="submission" date="2022-06" db="UniProtKB">
        <authorList>
            <consortium name="EnsemblPlants"/>
        </authorList>
    </citation>
    <scope>IDENTIFICATION</scope>
</reference>
<name>A0A8R7THK1_TRIUA</name>
<organism evidence="1 2">
    <name type="scientific">Triticum urartu</name>
    <name type="common">Red wild einkorn</name>
    <name type="synonym">Crithodium urartu</name>
    <dbReference type="NCBI Taxonomy" id="4572"/>
    <lineage>
        <taxon>Eukaryota</taxon>
        <taxon>Viridiplantae</taxon>
        <taxon>Streptophyta</taxon>
        <taxon>Embryophyta</taxon>
        <taxon>Tracheophyta</taxon>
        <taxon>Spermatophyta</taxon>
        <taxon>Magnoliopsida</taxon>
        <taxon>Liliopsida</taxon>
        <taxon>Poales</taxon>
        <taxon>Poaceae</taxon>
        <taxon>BOP clade</taxon>
        <taxon>Pooideae</taxon>
        <taxon>Triticodae</taxon>
        <taxon>Triticeae</taxon>
        <taxon>Triticinae</taxon>
        <taxon>Triticum</taxon>
    </lineage>
</organism>
<dbReference type="SUPFAM" id="SSF81383">
    <property type="entry name" value="F-box domain"/>
    <property type="match status" value="1"/>
</dbReference>
<reference evidence="2" key="1">
    <citation type="journal article" date="2013" name="Nature">
        <title>Draft genome of the wheat A-genome progenitor Triticum urartu.</title>
        <authorList>
            <person name="Ling H.Q."/>
            <person name="Zhao S."/>
            <person name="Liu D."/>
            <person name="Wang J."/>
            <person name="Sun H."/>
            <person name="Zhang C."/>
            <person name="Fan H."/>
            <person name="Li D."/>
            <person name="Dong L."/>
            <person name="Tao Y."/>
            <person name="Gao C."/>
            <person name="Wu H."/>
            <person name="Li Y."/>
            <person name="Cui Y."/>
            <person name="Guo X."/>
            <person name="Zheng S."/>
            <person name="Wang B."/>
            <person name="Yu K."/>
            <person name="Liang Q."/>
            <person name="Yang W."/>
            <person name="Lou X."/>
            <person name="Chen J."/>
            <person name="Feng M."/>
            <person name="Jian J."/>
            <person name="Zhang X."/>
            <person name="Luo G."/>
            <person name="Jiang Y."/>
            <person name="Liu J."/>
            <person name="Wang Z."/>
            <person name="Sha Y."/>
            <person name="Zhang B."/>
            <person name="Wu H."/>
            <person name="Tang D."/>
            <person name="Shen Q."/>
            <person name="Xue P."/>
            <person name="Zou S."/>
            <person name="Wang X."/>
            <person name="Liu X."/>
            <person name="Wang F."/>
            <person name="Yang Y."/>
            <person name="An X."/>
            <person name="Dong Z."/>
            <person name="Zhang K."/>
            <person name="Zhang X."/>
            <person name="Luo M.C."/>
            <person name="Dvorak J."/>
            <person name="Tong Y."/>
            <person name="Wang J."/>
            <person name="Yang H."/>
            <person name="Li Z."/>
            <person name="Wang D."/>
            <person name="Zhang A."/>
            <person name="Wang J."/>
        </authorList>
    </citation>
    <scope>NUCLEOTIDE SEQUENCE</scope>
    <source>
        <strain evidence="2">cv. G1812</strain>
    </source>
</reference>
<evidence type="ECO:0008006" key="3">
    <source>
        <dbReference type="Google" id="ProtNLM"/>
    </source>
</evidence>
<sequence length="492" mass="54413">MEHSDGETAAKRAKLSASGSEDLLSALSDDVLIHILLKLRNTAVAARTSVLSSRWRRLWALLPGLDFLPDINPYSVPAVLAAHQAPALRSLRILATDASADFMAAWLPIAARRLSGDLFFINTVSPDDEAGDRGAFELPCFENATSITLHLGFLGIAVPASAISSRLTDLGLNSFQVQGPCLLGDVVSSAWSPCLQRLTINDARGIDKFTIRSESLLQLKLKDLDGLQQLTVVAPKLKELSVILCFAPNQPIASISAPELVSLHWNDAYDPCSVQLGEMAHLQCLHVGIFLVYGPLDFTPNRDCLRILRDFKVMHSLTLLLLYNPVSSILYDIGNYRYLMHDMTRLPDVTCLSLTVMSNGHCFGASSFHILGLCTGVRKLALNYFEAQTPCPSSCICDQPTHWKSEKLVLDRLQEVEISELSGTEHECNFVQRLFSWATALKKMTVSFHHSITESKAKGLCQMLRSFSTSELYMEFYVHRCLVGKVLYVPED</sequence>
<dbReference type="PANTHER" id="PTHR34709:SF16">
    <property type="entry name" value="F-BOX DOMAIN-CONTAINING PROTEIN"/>
    <property type="match status" value="1"/>
</dbReference>
<reference evidence="1" key="2">
    <citation type="submission" date="2018-03" db="EMBL/GenBank/DDBJ databases">
        <title>The Triticum urartu genome reveals the dynamic nature of wheat genome evolution.</title>
        <authorList>
            <person name="Ling H."/>
            <person name="Ma B."/>
            <person name="Shi X."/>
            <person name="Liu H."/>
            <person name="Dong L."/>
            <person name="Sun H."/>
            <person name="Cao Y."/>
            <person name="Gao Q."/>
            <person name="Zheng S."/>
            <person name="Li Y."/>
            <person name="Yu Y."/>
            <person name="Du H."/>
            <person name="Qi M."/>
            <person name="Li Y."/>
            <person name="Yu H."/>
            <person name="Cui Y."/>
            <person name="Wang N."/>
            <person name="Chen C."/>
            <person name="Wu H."/>
            <person name="Zhao Y."/>
            <person name="Zhang J."/>
            <person name="Li Y."/>
            <person name="Zhou W."/>
            <person name="Zhang B."/>
            <person name="Hu W."/>
            <person name="Eijk M."/>
            <person name="Tang J."/>
            <person name="Witsenboer H."/>
            <person name="Zhao S."/>
            <person name="Li Z."/>
            <person name="Zhang A."/>
            <person name="Wang D."/>
            <person name="Liang C."/>
        </authorList>
    </citation>
    <scope>NUCLEOTIDE SEQUENCE [LARGE SCALE GENOMIC DNA]</scope>
    <source>
        <strain evidence="1">cv. G1812</strain>
    </source>
</reference>
<keyword evidence="2" id="KW-1185">Reference proteome</keyword>